<evidence type="ECO:0000313" key="1">
    <source>
        <dbReference type="EMBL" id="KPX39604.1"/>
    </source>
</evidence>
<name>A0A0P9SBI6_9PSED</name>
<dbReference type="AlphaFoldDB" id="A0A0P9SBI6"/>
<proteinExistence type="predicted"/>
<dbReference type="Proteomes" id="UP000279173">
    <property type="component" value="Unassembled WGS sequence"/>
</dbReference>
<reference evidence="2 4" key="2">
    <citation type="submission" date="2018-08" db="EMBL/GenBank/DDBJ databases">
        <title>Recombination of ecologically and evolutionarily significant loci maintains genetic cohesion in the Pseudomonas syringae species complex.</title>
        <authorList>
            <person name="Dillon M."/>
            <person name="Thakur S."/>
            <person name="Almeida R.N.D."/>
            <person name="Weir B.S."/>
            <person name="Guttman D.S."/>
        </authorList>
    </citation>
    <scope>NUCLEOTIDE SEQUENCE [LARGE SCALE GENOMIC DNA]</scope>
    <source>
        <strain evidence="2 4">ICMP 3263</strain>
    </source>
</reference>
<dbReference type="EMBL" id="LJQM01000265">
    <property type="protein sequence ID" value="KPX39604.1"/>
    <property type="molecule type" value="Genomic_DNA"/>
</dbReference>
<dbReference type="EMBL" id="RBUT01000094">
    <property type="protein sequence ID" value="RMV47790.1"/>
    <property type="molecule type" value="Genomic_DNA"/>
</dbReference>
<evidence type="ECO:0000313" key="2">
    <source>
        <dbReference type="EMBL" id="RMV47790.1"/>
    </source>
</evidence>
<evidence type="ECO:0000313" key="4">
    <source>
        <dbReference type="Proteomes" id="UP000279173"/>
    </source>
</evidence>
<dbReference type="Proteomes" id="UP000050557">
    <property type="component" value="Unassembled WGS sequence"/>
</dbReference>
<evidence type="ECO:0000313" key="3">
    <source>
        <dbReference type="Proteomes" id="UP000050557"/>
    </source>
</evidence>
<reference evidence="1 3" key="1">
    <citation type="submission" date="2015-09" db="EMBL/GenBank/DDBJ databases">
        <title>Genome announcement of multiple Pseudomonas syringae strains.</title>
        <authorList>
            <person name="Thakur S."/>
            <person name="Wang P.W."/>
            <person name="Gong Y."/>
            <person name="Weir B.S."/>
            <person name="Guttman D.S."/>
        </authorList>
    </citation>
    <scope>NUCLEOTIDE SEQUENCE [LARGE SCALE GENOMIC DNA]</scope>
    <source>
        <strain evidence="1 3">ICMP4531</strain>
    </source>
</reference>
<comment type="caution">
    <text evidence="1">The sequence shown here is derived from an EMBL/GenBank/DDBJ whole genome shotgun (WGS) entry which is preliminary data.</text>
</comment>
<protein>
    <submittedName>
        <fullName evidence="1">Uncharacterized protein</fullName>
    </submittedName>
</protein>
<gene>
    <name evidence="1" type="ORF">ALO68_101657</name>
    <name evidence="2" type="ORF">ALP10_101416</name>
</gene>
<organism evidence="1 3">
    <name type="scientific">Pseudomonas syringae pv. helianthi</name>
    <dbReference type="NCBI Taxonomy" id="251654"/>
    <lineage>
        <taxon>Bacteria</taxon>
        <taxon>Pseudomonadati</taxon>
        <taxon>Pseudomonadota</taxon>
        <taxon>Gammaproteobacteria</taxon>
        <taxon>Pseudomonadales</taxon>
        <taxon>Pseudomonadaceae</taxon>
        <taxon>Pseudomonas</taxon>
    </lineage>
</organism>
<sequence length="38" mass="4178">MTASSAEVSLLFKMRHPGHKCTDAALAVRLALPITRRK</sequence>
<accession>A0A0P9SBI6</accession>